<keyword evidence="3" id="KW-0413">Isomerase</keyword>
<dbReference type="Gene3D" id="2.60.120.10">
    <property type="entry name" value="Jelly Rolls"/>
    <property type="match status" value="1"/>
</dbReference>
<evidence type="ECO:0000313" key="3">
    <source>
        <dbReference type="EMBL" id="MBB5514386.1"/>
    </source>
</evidence>
<dbReference type="Proteomes" id="UP000553766">
    <property type="component" value="Unassembled WGS sequence"/>
</dbReference>
<dbReference type="GO" id="GO:0005976">
    <property type="term" value="P:polysaccharide metabolic process"/>
    <property type="evidence" value="ECO:0007669"/>
    <property type="project" value="InterPro"/>
</dbReference>
<evidence type="ECO:0000259" key="1">
    <source>
        <dbReference type="Pfam" id="PF01050"/>
    </source>
</evidence>
<dbReference type="InterPro" id="IPR051161">
    <property type="entry name" value="Mannose-6P_isomerase_type2"/>
</dbReference>
<dbReference type="InterPro" id="IPR014710">
    <property type="entry name" value="RmlC-like_jellyroll"/>
</dbReference>
<dbReference type="GO" id="GO:0016853">
    <property type="term" value="F:isomerase activity"/>
    <property type="evidence" value="ECO:0007669"/>
    <property type="project" value="UniProtKB-KW"/>
</dbReference>
<accession>A0A840WXI3</accession>
<keyword evidence="4" id="KW-1185">Reference proteome</keyword>
<dbReference type="Pfam" id="PF01050">
    <property type="entry name" value="MannoseP_isomer"/>
    <property type="match status" value="1"/>
</dbReference>
<feature type="domain" description="MannoseP isomerase/GMP-like beta-helix" evidence="2">
    <location>
        <begin position="70"/>
        <end position="126"/>
    </location>
</feature>
<proteinExistence type="predicted"/>
<dbReference type="InterPro" id="IPR001538">
    <property type="entry name" value="Man6P_isomerase-2_C"/>
</dbReference>
<dbReference type="InterPro" id="IPR029044">
    <property type="entry name" value="Nucleotide-diphossugar_trans"/>
</dbReference>
<dbReference type="EMBL" id="JACIJS010000001">
    <property type="protein sequence ID" value="MBB5514386.1"/>
    <property type="molecule type" value="Genomic_DNA"/>
</dbReference>
<dbReference type="Gene3D" id="3.90.550.10">
    <property type="entry name" value="Spore Coat Polysaccharide Biosynthesis Protein SpsA, Chain A"/>
    <property type="match status" value="1"/>
</dbReference>
<dbReference type="PANTHER" id="PTHR46390">
    <property type="entry name" value="MANNOSE-1-PHOSPHATE GUANYLYLTRANSFERASE"/>
    <property type="match status" value="1"/>
</dbReference>
<gene>
    <name evidence="3" type="ORF">FHS89_000384</name>
</gene>
<evidence type="ECO:0000259" key="2">
    <source>
        <dbReference type="Pfam" id="PF22640"/>
    </source>
</evidence>
<dbReference type="InterPro" id="IPR011051">
    <property type="entry name" value="RmlC_Cupin_sf"/>
</dbReference>
<dbReference type="AlphaFoldDB" id="A0A840WXI3"/>
<dbReference type="InterPro" id="IPR054566">
    <property type="entry name" value="ManC/GMP-like_b-helix"/>
</dbReference>
<dbReference type="SUPFAM" id="SSF51182">
    <property type="entry name" value="RmlC-like cupins"/>
    <property type="match status" value="1"/>
</dbReference>
<dbReference type="Pfam" id="PF22640">
    <property type="entry name" value="ManC_GMP_beta-helix"/>
    <property type="match status" value="1"/>
</dbReference>
<dbReference type="CDD" id="cd02213">
    <property type="entry name" value="cupin_PMI_typeII_C"/>
    <property type="match status" value="1"/>
</dbReference>
<keyword evidence="3" id="KW-0548">Nucleotidyltransferase</keyword>
<organism evidence="3 4">
    <name type="scientific">Rubricella aquisinus</name>
    <dbReference type="NCBI Taxonomy" id="2028108"/>
    <lineage>
        <taxon>Bacteria</taxon>
        <taxon>Pseudomonadati</taxon>
        <taxon>Pseudomonadota</taxon>
        <taxon>Alphaproteobacteria</taxon>
        <taxon>Rhodobacterales</taxon>
        <taxon>Paracoccaceae</taxon>
        <taxon>Rubricella</taxon>
    </lineage>
</organism>
<dbReference type="PANTHER" id="PTHR46390:SF1">
    <property type="entry name" value="MANNOSE-1-PHOSPHATE GUANYLYLTRANSFERASE"/>
    <property type="match status" value="1"/>
</dbReference>
<dbReference type="FunFam" id="2.60.120.10:FF:000032">
    <property type="entry name" value="Mannose-1-phosphate guanylyltransferase/mannose-6-phosphate isomerase"/>
    <property type="match status" value="1"/>
</dbReference>
<dbReference type="GO" id="GO:0004475">
    <property type="term" value="F:mannose-1-phosphate guanylyltransferase (GTP) activity"/>
    <property type="evidence" value="ECO:0007669"/>
    <property type="project" value="TreeGrafter"/>
</dbReference>
<sequence length="249" mass="27315">MSDAIEDLDFIRLAEEPWKEIQDISIDYAIMEKAPNLSVVPYDGAWSDLGDWQAVHRESAPDADGNVIQGSAIALDCAGSLLRSDDPDTRIVGLGLTDVIAVATGDAVLVADAARAQDVRLVVERLQAEGARDADDFRRTYRPWGWYETLALGPRFQVKRIVVKPGGILSLQSHQHRAEHWVVVEGTATVTIGGDTRLVTENESVYVPLGAKHRMENAGKMPMVLIEVQTGGYLGEDDISRFEDIYGRG</sequence>
<feature type="domain" description="Mannose-6-phosphate isomerase type II C-terminal" evidence="1">
    <location>
        <begin position="134"/>
        <end position="244"/>
    </location>
</feature>
<protein>
    <submittedName>
        <fullName evidence="3">Mannose-1-phosphate guanylyltransferase/mannose-6-phosphate isomerase</fullName>
    </submittedName>
</protein>
<keyword evidence="3" id="KW-0808">Transferase</keyword>
<comment type="caution">
    <text evidence="3">The sequence shown here is derived from an EMBL/GenBank/DDBJ whole genome shotgun (WGS) entry which is preliminary data.</text>
</comment>
<dbReference type="GO" id="GO:0009298">
    <property type="term" value="P:GDP-mannose biosynthetic process"/>
    <property type="evidence" value="ECO:0007669"/>
    <property type="project" value="TreeGrafter"/>
</dbReference>
<evidence type="ECO:0000313" key="4">
    <source>
        <dbReference type="Proteomes" id="UP000553766"/>
    </source>
</evidence>
<reference evidence="3 4" key="1">
    <citation type="submission" date="2020-08" db="EMBL/GenBank/DDBJ databases">
        <title>Genomic Encyclopedia of Type Strains, Phase IV (KMG-IV): sequencing the most valuable type-strain genomes for metagenomic binning, comparative biology and taxonomic classification.</title>
        <authorList>
            <person name="Goeker M."/>
        </authorList>
    </citation>
    <scope>NUCLEOTIDE SEQUENCE [LARGE SCALE GENOMIC DNA]</scope>
    <source>
        <strain evidence="3 4">DSM 103377</strain>
    </source>
</reference>
<name>A0A840WXI3_9RHOB</name>